<name>A0A1I1RZ12_9ACTN</name>
<dbReference type="InterPro" id="IPR001179">
    <property type="entry name" value="PPIase_FKBP_dom"/>
</dbReference>
<gene>
    <name evidence="10" type="ORF">SAMN05421773_11495</name>
</gene>
<dbReference type="AlphaFoldDB" id="A0A1I1RZ12"/>
<comment type="catalytic activity">
    <reaction evidence="1 6">
        <text>[protein]-peptidylproline (omega=180) = [protein]-peptidylproline (omega=0)</text>
        <dbReference type="Rhea" id="RHEA:16237"/>
        <dbReference type="Rhea" id="RHEA-COMP:10747"/>
        <dbReference type="Rhea" id="RHEA-COMP:10748"/>
        <dbReference type="ChEBI" id="CHEBI:83833"/>
        <dbReference type="ChEBI" id="CHEBI:83834"/>
        <dbReference type="EC" id="5.2.1.8"/>
    </reaction>
</comment>
<evidence type="ECO:0000256" key="2">
    <source>
        <dbReference type="ARBA" id="ARBA00006577"/>
    </source>
</evidence>
<feature type="region of interest" description="Disordered" evidence="7">
    <location>
        <begin position="115"/>
        <end position="149"/>
    </location>
</feature>
<keyword evidence="5 6" id="KW-0413">Isomerase</keyword>
<evidence type="ECO:0000313" key="11">
    <source>
        <dbReference type="Proteomes" id="UP000199207"/>
    </source>
</evidence>
<dbReference type="InterPro" id="IPR046357">
    <property type="entry name" value="PPIase_dom_sf"/>
</dbReference>
<evidence type="ECO:0000256" key="5">
    <source>
        <dbReference type="ARBA" id="ARBA00023235"/>
    </source>
</evidence>
<dbReference type="EC" id="5.2.1.8" evidence="3 6"/>
<dbReference type="PROSITE" id="PS51257">
    <property type="entry name" value="PROKAR_LIPOPROTEIN"/>
    <property type="match status" value="1"/>
</dbReference>
<evidence type="ECO:0000256" key="7">
    <source>
        <dbReference type="SAM" id="MobiDB-lite"/>
    </source>
</evidence>
<comment type="similarity">
    <text evidence="2">Belongs to the FKBP-type PPIase family.</text>
</comment>
<feature type="compositionally biased region" description="Low complexity" evidence="7">
    <location>
        <begin position="33"/>
        <end position="43"/>
    </location>
</feature>
<feature type="region of interest" description="Disordered" evidence="7">
    <location>
        <begin position="33"/>
        <end position="57"/>
    </location>
</feature>
<dbReference type="STRING" id="910347.SAMN05421773_11495"/>
<evidence type="ECO:0000256" key="4">
    <source>
        <dbReference type="ARBA" id="ARBA00023110"/>
    </source>
</evidence>
<dbReference type="RefSeq" id="WP_093840714.1">
    <property type="nucleotide sequence ID" value="NZ_FOLM01000014.1"/>
</dbReference>
<reference evidence="10 11" key="1">
    <citation type="submission" date="2016-10" db="EMBL/GenBank/DDBJ databases">
        <authorList>
            <person name="de Groot N.N."/>
        </authorList>
    </citation>
    <scope>NUCLEOTIDE SEQUENCE [LARGE SCALE GENOMIC DNA]</scope>
    <source>
        <strain evidence="10 11">CGMCC 4.5739</strain>
    </source>
</reference>
<dbReference type="EMBL" id="FOLM01000014">
    <property type="protein sequence ID" value="SFD39525.1"/>
    <property type="molecule type" value="Genomic_DNA"/>
</dbReference>
<evidence type="ECO:0000256" key="8">
    <source>
        <dbReference type="SAM" id="SignalP"/>
    </source>
</evidence>
<evidence type="ECO:0000259" key="9">
    <source>
        <dbReference type="PROSITE" id="PS50059"/>
    </source>
</evidence>
<evidence type="ECO:0000256" key="3">
    <source>
        <dbReference type="ARBA" id="ARBA00013194"/>
    </source>
</evidence>
<dbReference type="PROSITE" id="PS50059">
    <property type="entry name" value="FKBP_PPIASE"/>
    <property type="match status" value="1"/>
</dbReference>
<sequence length="368" mass="38258">MISIKRPTRPTRTARRLAAALAVPVLLLTAACGSDSGNSGNSADAEETQESESNAPWPLATVTGAVGEEPAIEVPDGAETSSETVVTVLEEGDGPTVAENDYLRVSLLARGLKEDEEDLVNTWSPRTAEDQQTEGSEGSEGSGETAGQEDAEPVYAALQMGKEDLLPLAVTDPLVGKPEGSRVVIQGAASELIGAVAENVGFQPGDSVVFVYDIVTVIDPLSMAEGEQAAAGPGMPEVQAGEPEAASITVPEGEEPPAEIQQQVLIEGDGAEVKANQQLIVQYTGVKWSDGEKFDSSWDHGGASKFPIGAGGVIAGWDETLVGKHVGDRVLLVIPPEKAYGVTEEGAEPAHELADQTLVFVVDILDAI</sequence>
<evidence type="ECO:0000256" key="6">
    <source>
        <dbReference type="PROSITE-ProRule" id="PRU00277"/>
    </source>
</evidence>
<proteinExistence type="inferred from homology"/>
<evidence type="ECO:0000313" key="10">
    <source>
        <dbReference type="EMBL" id="SFD39525.1"/>
    </source>
</evidence>
<dbReference type="Pfam" id="PF00254">
    <property type="entry name" value="FKBP_C"/>
    <property type="match status" value="1"/>
</dbReference>
<evidence type="ECO:0000256" key="1">
    <source>
        <dbReference type="ARBA" id="ARBA00000971"/>
    </source>
</evidence>
<keyword evidence="8" id="KW-0732">Signal</keyword>
<dbReference type="Gene3D" id="3.10.50.40">
    <property type="match status" value="1"/>
</dbReference>
<dbReference type="PANTHER" id="PTHR43811">
    <property type="entry name" value="FKBP-TYPE PEPTIDYL-PROLYL CIS-TRANS ISOMERASE FKPA"/>
    <property type="match status" value="1"/>
</dbReference>
<keyword evidence="4 6" id="KW-0697">Rotamase</keyword>
<dbReference type="GO" id="GO:0003755">
    <property type="term" value="F:peptidyl-prolyl cis-trans isomerase activity"/>
    <property type="evidence" value="ECO:0007669"/>
    <property type="project" value="UniProtKB-KW"/>
</dbReference>
<feature type="domain" description="PPIase FKBP-type" evidence="9">
    <location>
        <begin position="276"/>
        <end position="368"/>
    </location>
</feature>
<protein>
    <recommendedName>
        <fullName evidence="3 6">peptidylprolyl isomerase</fullName>
        <ecNumber evidence="3 6">5.2.1.8</ecNumber>
    </recommendedName>
</protein>
<feature type="signal peptide" evidence="8">
    <location>
        <begin position="1"/>
        <end position="30"/>
    </location>
</feature>
<organism evidence="10 11">
    <name type="scientific">Streptomyces aidingensis</name>
    <dbReference type="NCBI Taxonomy" id="910347"/>
    <lineage>
        <taxon>Bacteria</taxon>
        <taxon>Bacillati</taxon>
        <taxon>Actinomycetota</taxon>
        <taxon>Actinomycetes</taxon>
        <taxon>Kitasatosporales</taxon>
        <taxon>Streptomycetaceae</taxon>
        <taxon>Streptomyces</taxon>
    </lineage>
</organism>
<dbReference type="PANTHER" id="PTHR43811:SF19">
    <property type="entry name" value="39 KDA FK506-BINDING NUCLEAR PROTEIN"/>
    <property type="match status" value="1"/>
</dbReference>
<keyword evidence="11" id="KW-1185">Reference proteome</keyword>
<dbReference type="Proteomes" id="UP000199207">
    <property type="component" value="Unassembled WGS sequence"/>
</dbReference>
<accession>A0A1I1RZ12</accession>
<dbReference type="SUPFAM" id="SSF54534">
    <property type="entry name" value="FKBP-like"/>
    <property type="match status" value="1"/>
</dbReference>
<dbReference type="OrthoDB" id="25996at2"/>
<feature type="chain" id="PRO_5038368890" description="peptidylprolyl isomerase" evidence="8">
    <location>
        <begin position="31"/>
        <end position="368"/>
    </location>
</feature>